<dbReference type="AlphaFoldDB" id="A0AAV7L8Q1"/>
<organism evidence="2 3">
    <name type="scientific">Pleurodeles waltl</name>
    <name type="common">Iberian ribbed newt</name>
    <dbReference type="NCBI Taxonomy" id="8319"/>
    <lineage>
        <taxon>Eukaryota</taxon>
        <taxon>Metazoa</taxon>
        <taxon>Chordata</taxon>
        <taxon>Craniata</taxon>
        <taxon>Vertebrata</taxon>
        <taxon>Euteleostomi</taxon>
        <taxon>Amphibia</taxon>
        <taxon>Batrachia</taxon>
        <taxon>Caudata</taxon>
        <taxon>Salamandroidea</taxon>
        <taxon>Salamandridae</taxon>
        <taxon>Pleurodelinae</taxon>
        <taxon>Pleurodeles</taxon>
    </lineage>
</organism>
<evidence type="ECO:0000313" key="3">
    <source>
        <dbReference type="Proteomes" id="UP001066276"/>
    </source>
</evidence>
<feature type="compositionally biased region" description="Polar residues" evidence="1">
    <location>
        <begin position="74"/>
        <end position="98"/>
    </location>
</feature>
<proteinExistence type="predicted"/>
<keyword evidence="3" id="KW-1185">Reference proteome</keyword>
<gene>
    <name evidence="2" type="ORF">NDU88_005824</name>
</gene>
<reference evidence="2" key="1">
    <citation type="journal article" date="2022" name="bioRxiv">
        <title>Sequencing and chromosome-scale assembly of the giantPleurodeles waltlgenome.</title>
        <authorList>
            <person name="Brown T."/>
            <person name="Elewa A."/>
            <person name="Iarovenko S."/>
            <person name="Subramanian E."/>
            <person name="Araus A.J."/>
            <person name="Petzold A."/>
            <person name="Susuki M."/>
            <person name="Suzuki K.-i.T."/>
            <person name="Hayashi T."/>
            <person name="Toyoda A."/>
            <person name="Oliveira C."/>
            <person name="Osipova E."/>
            <person name="Leigh N.D."/>
            <person name="Simon A."/>
            <person name="Yun M.H."/>
        </authorList>
    </citation>
    <scope>NUCLEOTIDE SEQUENCE</scope>
    <source>
        <strain evidence="2">20211129_DDA</strain>
        <tissue evidence="2">Liver</tissue>
    </source>
</reference>
<evidence type="ECO:0000313" key="2">
    <source>
        <dbReference type="EMBL" id="KAJ1085698.1"/>
    </source>
</evidence>
<name>A0AAV7L8Q1_PLEWA</name>
<feature type="region of interest" description="Disordered" evidence="1">
    <location>
        <begin position="18"/>
        <end position="98"/>
    </location>
</feature>
<accession>A0AAV7L8Q1</accession>
<comment type="caution">
    <text evidence="2">The sequence shown here is derived from an EMBL/GenBank/DDBJ whole genome shotgun (WGS) entry which is preliminary data.</text>
</comment>
<dbReference type="EMBL" id="JANPWB010000016">
    <property type="protein sequence ID" value="KAJ1085698.1"/>
    <property type="molecule type" value="Genomic_DNA"/>
</dbReference>
<protein>
    <submittedName>
        <fullName evidence="2">Uncharacterized protein</fullName>
    </submittedName>
</protein>
<sequence>MNPPRGATLCHAHGSFHRRKCTSVPHGPPSTGETFTTRTCTRAKPSTPDLKHVAPETTGTDRTWHFPPRGGHQSAPSAASESFTPGSASLFTSQHPPH</sequence>
<feature type="compositionally biased region" description="Low complexity" evidence="1">
    <location>
        <begin position="31"/>
        <end position="40"/>
    </location>
</feature>
<dbReference type="Proteomes" id="UP001066276">
    <property type="component" value="Chromosome 12"/>
</dbReference>
<evidence type="ECO:0000256" key="1">
    <source>
        <dbReference type="SAM" id="MobiDB-lite"/>
    </source>
</evidence>